<protein>
    <submittedName>
        <fullName evidence="3">Uncharacterized protein</fullName>
    </submittedName>
</protein>
<feature type="compositionally biased region" description="Pro residues" evidence="1">
    <location>
        <begin position="29"/>
        <end position="40"/>
    </location>
</feature>
<evidence type="ECO:0000256" key="2">
    <source>
        <dbReference type="SAM" id="SignalP"/>
    </source>
</evidence>
<dbReference type="EMBL" id="CAJPUY010000012">
    <property type="protein sequence ID" value="CAG2146842.1"/>
    <property type="molecule type" value="Genomic_DNA"/>
</dbReference>
<accession>A0A916MW10</accession>
<organism evidence="3 4">
    <name type="scientific">Cupriavidus yeoncheonensis</name>
    <dbReference type="NCBI Taxonomy" id="1462994"/>
    <lineage>
        <taxon>Bacteria</taxon>
        <taxon>Pseudomonadati</taxon>
        <taxon>Pseudomonadota</taxon>
        <taxon>Betaproteobacteria</taxon>
        <taxon>Burkholderiales</taxon>
        <taxon>Burkholderiaceae</taxon>
        <taxon>Cupriavidus</taxon>
    </lineage>
</organism>
<feature type="signal peptide" evidence="2">
    <location>
        <begin position="1"/>
        <end position="22"/>
    </location>
</feature>
<feature type="compositionally biased region" description="Polar residues" evidence="1">
    <location>
        <begin position="64"/>
        <end position="75"/>
    </location>
</feature>
<feature type="compositionally biased region" description="Low complexity" evidence="1">
    <location>
        <begin position="49"/>
        <end position="63"/>
    </location>
</feature>
<feature type="chain" id="PRO_5037846813" evidence="2">
    <location>
        <begin position="23"/>
        <end position="124"/>
    </location>
</feature>
<feature type="region of interest" description="Disordered" evidence="1">
    <location>
        <begin position="22"/>
        <end position="124"/>
    </location>
</feature>
<comment type="caution">
    <text evidence="3">The sequence shown here is derived from an EMBL/GenBank/DDBJ whole genome shotgun (WGS) entry which is preliminary data.</text>
</comment>
<dbReference type="Proteomes" id="UP000672934">
    <property type="component" value="Unassembled WGS sequence"/>
</dbReference>
<evidence type="ECO:0000313" key="3">
    <source>
        <dbReference type="EMBL" id="CAG2146842.1"/>
    </source>
</evidence>
<sequence>MKRTLATTVLVIGAALCLPAFGQQAPASPNAPNPSAPPAPEGAGGTRNAPAMTAPGATAPATTDMHSGTGMATDQPTHKAKKSSTPSGTTARHKKPREQGTPPAPTAEAPSGPKGDSPDPLPKQ</sequence>
<keyword evidence="2" id="KW-0732">Signal</keyword>
<reference evidence="3" key="1">
    <citation type="submission" date="2021-03" db="EMBL/GenBank/DDBJ databases">
        <authorList>
            <person name="Peeters C."/>
        </authorList>
    </citation>
    <scope>NUCLEOTIDE SEQUENCE</scope>
    <source>
        <strain evidence="3">LMG 31506</strain>
    </source>
</reference>
<name>A0A916MW10_9BURK</name>
<gene>
    <name evidence="3" type="ORF">LMG31506_03482</name>
</gene>
<evidence type="ECO:0000256" key="1">
    <source>
        <dbReference type="SAM" id="MobiDB-lite"/>
    </source>
</evidence>
<dbReference type="RefSeq" id="WP_211948419.1">
    <property type="nucleotide sequence ID" value="NZ_CAJPUY010000012.1"/>
</dbReference>
<proteinExistence type="predicted"/>
<evidence type="ECO:0000313" key="4">
    <source>
        <dbReference type="Proteomes" id="UP000672934"/>
    </source>
</evidence>
<keyword evidence="4" id="KW-1185">Reference proteome</keyword>
<dbReference type="AlphaFoldDB" id="A0A916MW10"/>